<reference evidence="3" key="1">
    <citation type="journal article" date="2019" name="Int. J. Syst. Evol. Microbiol.">
        <title>The Global Catalogue of Microorganisms (GCM) 10K type strain sequencing project: providing services to taxonomists for standard genome sequencing and annotation.</title>
        <authorList>
            <consortium name="The Broad Institute Genomics Platform"/>
            <consortium name="The Broad Institute Genome Sequencing Center for Infectious Disease"/>
            <person name="Wu L."/>
            <person name="Ma J."/>
        </authorList>
    </citation>
    <scope>NUCLEOTIDE SEQUENCE [LARGE SCALE GENOMIC DNA]</scope>
    <source>
        <strain evidence="3">KCTC 12907</strain>
    </source>
</reference>
<proteinExistence type="predicted"/>
<dbReference type="RefSeq" id="WP_378108126.1">
    <property type="nucleotide sequence ID" value="NZ_JBHTAI010000011.1"/>
</dbReference>
<dbReference type="Proteomes" id="UP001596378">
    <property type="component" value="Unassembled WGS sequence"/>
</dbReference>
<organism evidence="2 3">
    <name type="scientific">Cohnella cellulosilytica</name>
    <dbReference type="NCBI Taxonomy" id="986710"/>
    <lineage>
        <taxon>Bacteria</taxon>
        <taxon>Bacillati</taxon>
        <taxon>Bacillota</taxon>
        <taxon>Bacilli</taxon>
        <taxon>Bacillales</taxon>
        <taxon>Paenibacillaceae</taxon>
        <taxon>Cohnella</taxon>
    </lineage>
</organism>
<protein>
    <submittedName>
        <fullName evidence="2">Uncharacterized protein</fullName>
    </submittedName>
</protein>
<feature type="compositionally biased region" description="Basic residues" evidence="1">
    <location>
        <begin position="35"/>
        <end position="60"/>
    </location>
</feature>
<evidence type="ECO:0000313" key="3">
    <source>
        <dbReference type="Proteomes" id="UP001596378"/>
    </source>
</evidence>
<keyword evidence="3" id="KW-1185">Reference proteome</keyword>
<evidence type="ECO:0000256" key="1">
    <source>
        <dbReference type="SAM" id="MobiDB-lite"/>
    </source>
</evidence>
<evidence type="ECO:0000313" key="2">
    <source>
        <dbReference type="EMBL" id="MFC7150531.1"/>
    </source>
</evidence>
<dbReference type="EMBL" id="JBHTAI010000011">
    <property type="protein sequence ID" value="MFC7150531.1"/>
    <property type="molecule type" value="Genomic_DNA"/>
</dbReference>
<sequence length="80" mass="9310">MEIFRETKSKNVGKRVGESGGVGSEDERVEGVKRGGWRRKRRKRRKSRKRRKRRRGKGRVRRGDIGLRISGIARAGNKCY</sequence>
<name>A0ABW2FB89_9BACL</name>
<feature type="region of interest" description="Disordered" evidence="1">
    <location>
        <begin position="1"/>
        <end position="65"/>
    </location>
</feature>
<gene>
    <name evidence="2" type="ORF">ACFQMJ_18520</name>
</gene>
<comment type="caution">
    <text evidence="2">The sequence shown here is derived from an EMBL/GenBank/DDBJ whole genome shotgun (WGS) entry which is preliminary data.</text>
</comment>
<accession>A0ABW2FB89</accession>